<protein>
    <recommendedName>
        <fullName evidence="4">Outer membrane lipoprotein-sorting protein</fullName>
    </recommendedName>
</protein>
<keyword evidence="1" id="KW-0732">Signal</keyword>
<evidence type="ECO:0000256" key="1">
    <source>
        <dbReference type="SAM" id="SignalP"/>
    </source>
</evidence>
<dbReference type="Proteomes" id="UP000825699">
    <property type="component" value="Unassembled WGS sequence"/>
</dbReference>
<name>A0AAJ1A645_RHILE</name>
<feature type="signal peptide" evidence="1">
    <location>
        <begin position="1"/>
        <end position="22"/>
    </location>
</feature>
<dbReference type="RefSeq" id="WP_222259658.1">
    <property type="nucleotide sequence ID" value="NZ_JAAXEB010000003.1"/>
</dbReference>
<organism evidence="2 3">
    <name type="scientific">Rhizobium leguminosarum</name>
    <dbReference type="NCBI Taxonomy" id="384"/>
    <lineage>
        <taxon>Bacteria</taxon>
        <taxon>Pseudomonadati</taxon>
        <taxon>Pseudomonadota</taxon>
        <taxon>Alphaproteobacteria</taxon>
        <taxon>Hyphomicrobiales</taxon>
        <taxon>Rhizobiaceae</taxon>
        <taxon>Rhizobium/Agrobacterium group</taxon>
        <taxon>Rhizobium</taxon>
    </lineage>
</organism>
<evidence type="ECO:0000313" key="2">
    <source>
        <dbReference type="EMBL" id="MBY5627987.1"/>
    </source>
</evidence>
<evidence type="ECO:0008006" key="4">
    <source>
        <dbReference type="Google" id="ProtNLM"/>
    </source>
</evidence>
<gene>
    <name evidence="2" type="ORF">HFO42_07650</name>
</gene>
<dbReference type="EMBL" id="JAAXEP010000003">
    <property type="protein sequence ID" value="MBY5627987.1"/>
    <property type="molecule type" value="Genomic_DNA"/>
</dbReference>
<evidence type="ECO:0000313" key="3">
    <source>
        <dbReference type="Proteomes" id="UP000825699"/>
    </source>
</evidence>
<comment type="caution">
    <text evidence="2">The sequence shown here is derived from an EMBL/GenBank/DDBJ whole genome shotgun (WGS) entry which is preliminary data.</text>
</comment>
<sequence length="274" mass="31842">MFIPRLLIAALTTASIVTTVNAACEDIPRKLRADGAWLFQDGKTWRPVQDELNDFIGKRSKRIFFTYVVKDKTADGPRRGVLVVKSGYDLAYSQSDGDTRDVKLLRPSQRNVYKCESDIKRIFEGRVNAEVYDRYHDYGFTTRGRETQVALLDRFHIKYATRITGKCMASNEASTDIYFRGKQMSNRSQFSFDVKRVEEGQYSQLLSWLGITPAYAALPMADRRVEIRKYASDDDGVACVRFDLRVRPGRFIRINDLERRGLFREKEQKWTWKE</sequence>
<feature type="chain" id="PRO_5042501499" description="Outer membrane lipoprotein-sorting protein" evidence="1">
    <location>
        <begin position="23"/>
        <end position="274"/>
    </location>
</feature>
<reference evidence="2" key="1">
    <citation type="submission" date="2020-04" db="EMBL/GenBank/DDBJ databases">
        <title>Global-level population genomics supports evidence of horizontal gene transfer on evolution of Rhizobia in Lentils.</title>
        <authorList>
            <person name="Gai Y."/>
            <person name="Cook D."/>
            <person name="Riely B."/>
        </authorList>
    </citation>
    <scope>NUCLEOTIDE SEQUENCE</scope>
    <source>
        <strain evidence="2">Derici101B</strain>
    </source>
</reference>
<dbReference type="AlphaFoldDB" id="A0AAJ1A645"/>
<proteinExistence type="predicted"/>
<accession>A0AAJ1A645</accession>